<dbReference type="EMBL" id="JMSE01001597">
    <property type="protein sequence ID" value="KDN59782.1"/>
    <property type="molecule type" value="Genomic_DNA"/>
</dbReference>
<gene>
    <name evidence="11" type="ORF">CSUB01_10233</name>
</gene>
<dbReference type="PROSITE" id="PS00086">
    <property type="entry name" value="CYTOCHROME_P450"/>
    <property type="match status" value="1"/>
</dbReference>
<evidence type="ECO:0000256" key="5">
    <source>
        <dbReference type="ARBA" id="ARBA00023002"/>
    </source>
</evidence>
<dbReference type="HOGENOM" id="CLU_001570_2_3_1"/>
<dbReference type="CDD" id="cd11065">
    <property type="entry name" value="CYP64-like"/>
    <property type="match status" value="1"/>
</dbReference>
<dbReference type="AlphaFoldDB" id="A0A066WT23"/>
<feature type="transmembrane region" description="Helical" evidence="10">
    <location>
        <begin position="6"/>
        <end position="23"/>
    </location>
</feature>
<evidence type="ECO:0000256" key="3">
    <source>
        <dbReference type="ARBA" id="ARBA00022617"/>
    </source>
</evidence>
<evidence type="ECO:0000256" key="4">
    <source>
        <dbReference type="ARBA" id="ARBA00022723"/>
    </source>
</evidence>
<dbReference type="InterPro" id="IPR001128">
    <property type="entry name" value="Cyt_P450"/>
</dbReference>
<dbReference type="Pfam" id="PF00067">
    <property type="entry name" value="p450"/>
    <property type="match status" value="1"/>
</dbReference>
<keyword evidence="3 8" id="KW-0349">Heme</keyword>
<evidence type="ECO:0000256" key="9">
    <source>
        <dbReference type="RuleBase" id="RU000461"/>
    </source>
</evidence>
<protein>
    <recommendedName>
        <fullName evidence="13">Cytochrome P450</fullName>
    </recommendedName>
</protein>
<dbReference type="InterPro" id="IPR050364">
    <property type="entry name" value="Cytochrome_P450_fung"/>
</dbReference>
<dbReference type="GO" id="GO:0004497">
    <property type="term" value="F:monooxygenase activity"/>
    <property type="evidence" value="ECO:0007669"/>
    <property type="project" value="UniProtKB-KW"/>
</dbReference>
<keyword evidence="5 9" id="KW-0560">Oxidoreductase</keyword>
<dbReference type="Gene3D" id="1.10.630.10">
    <property type="entry name" value="Cytochrome P450"/>
    <property type="match status" value="1"/>
</dbReference>
<organism evidence="11 12">
    <name type="scientific">Colletotrichum sublineola</name>
    <name type="common">Sorghum anthracnose fungus</name>
    <dbReference type="NCBI Taxonomy" id="1173701"/>
    <lineage>
        <taxon>Eukaryota</taxon>
        <taxon>Fungi</taxon>
        <taxon>Dikarya</taxon>
        <taxon>Ascomycota</taxon>
        <taxon>Pezizomycotina</taxon>
        <taxon>Sordariomycetes</taxon>
        <taxon>Hypocreomycetidae</taxon>
        <taxon>Glomerellales</taxon>
        <taxon>Glomerellaceae</taxon>
        <taxon>Colletotrichum</taxon>
        <taxon>Colletotrichum graminicola species complex</taxon>
    </lineage>
</organism>
<reference evidence="12" key="1">
    <citation type="journal article" date="2014" name="Genome Announc.">
        <title>Draft genome sequence of Colletotrichum sublineola, a destructive pathogen of cultivated sorghum.</title>
        <authorList>
            <person name="Baroncelli R."/>
            <person name="Sanz-Martin J.M."/>
            <person name="Rech G.E."/>
            <person name="Sukno S.A."/>
            <person name="Thon M.R."/>
        </authorList>
    </citation>
    <scope>NUCLEOTIDE SEQUENCE [LARGE SCALE GENOMIC DNA]</scope>
    <source>
        <strain evidence="12">TX430BB</strain>
    </source>
</reference>
<keyword evidence="6 8" id="KW-0408">Iron</keyword>
<feature type="binding site" description="axial binding residue" evidence="8">
    <location>
        <position position="444"/>
    </location>
    <ligand>
        <name>heme</name>
        <dbReference type="ChEBI" id="CHEBI:30413"/>
    </ligand>
    <ligandPart>
        <name>Fe</name>
        <dbReference type="ChEBI" id="CHEBI:18248"/>
    </ligandPart>
</feature>
<dbReference type="GO" id="GO:0020037">
    <property type="term" value="F:heme binding"/>
    <property type="evidence" value="ECO:0007669"/>
    <property type="project" value="InterPro"/>
</dbReference>
<accession>A0A066WT23</accession>
<dbReference type="InterPro" id="IPR036396">
    <property type="entry name" value="Cyt_P450_sf"/>
</dbReference>
<evidence type="ECO:0000256" key="1">
    <source>
        <dbReference type="ARBA" id="ARBA00001971"/>
    </source>
</evidence>
<dbReference type="PANTHER" id="PTHR46300:SF7">
    <property type="entry name" value="P450, PUTATIVE (EUROFUNG)-RELATED"/>
    <property type="match status" value="1"/>
</dbReference>
<keyword evidence="12" id="KW-1185">Reference proteome</keyword>
<keyword evidence="10" id="KW-0812">Transmembrane</keyword>
<dbReference type="eggNOG" id="KOG0156">
    <property type="taxonomic scope" value="Eukaryota"/>
</dbReference>
<dbReference type="Proteomes" id="UP000027238">
    <property type="component" value="Unassembled WGS sequence"/>
</dbReference>
<dbReference type="PRINTS" id="PR00385">
    <property type="entry name" value="P450"/>
</dbReference>
<name>A0A066WT23_COLSU</name>
<evidence type="ECO:0000256" key="2">
    <source>
        <dbReference type="ARBA" id="ARBA00010617"/>
    </source>
</evidence>
<keyword evidence="10" id="KW-1133">Transmembrane helix</keyword>
<dbReference type="GO" id="GO:0005506">
    <property type="term" value="F:iron ion binding"/>
    <property type="evidence" value="ECO:0007669"/>
    <property type="project" value="InterPro"/>
</dbReference>
<evidence type="ECO:0000313" key="12">
    <source>
        <dbReference type="Proteomes" id="UP000027238"/>
    </source>
</evidence>
<evidence type="ECO:0008006" key="13">
    <source>
        <dbReference type="Google" id="ProtNLM"/>
    </source>
</evidence>
<evidence type="ECO:0000313" key="11">
    <source>
        <dbReference type="EMBL" id="KDN59782.1"/>
    </source>
</evidence>
<evidence type="ECO:0000256" key="8">
    <source>
        <dbReference type="PIRSR" id="PIRSR602401-1"/>
    </source>
</evidence>
<sequence>MAAIIPFQIIIALVGLGVYYIFFRKPTSTPLPPGPRGLPILGNIRDLPQPGQAEYQHWVKFKDAYGPVSSVTVAGQTLVLIHDQEAVVHLLERNSLKTSNRPTQPFAVDHCGFGDFLPVLQYGTRFRRQRKLVHQVLGTAKSASEFRNVQDVESRRFLLRILKTPDELMTHAKTEAAAIILKIVYGYSIEVDTVDPLTNLVQLLMDNFSRAFVPMAWPVDVLPALDYFPEGFPLTSFKRVGRQWKRINEIVVDTPYQFVRRQMARGTNRQSFVSSVVDDLGNPGKNGTSLSEEDEHDIKFTAVILYGGGADTTTSTISSFVLAMLMFPDVQKKAQMEIDRVVGSDRLPSFDDQPRLPYINALVKEALRWFPVVPIGTAHATNADIFYKGYRIPKNSYLLPSIWWFLHDPNVYKDPSSFNPDRFLEPRNEPDPGEHAFGYGRRICPGRYLAVESLYITLSRMLAVFSVKKAVDSEGREMEPQFHAGPGLVSHPGHFPFSVSPRSEKHARLIQAVEADHPWDASDSKLLDGDLIEESVSLSKEEN</sequence>
<keyword evidence="10" id="KW-0472">Membrane</keyword>
<dbReference type="SUPFAM" id="SSF48264">
    <property type="entry name" value="Cytochrome P450"/>
    <property type="match status" value="1"/>
</dbReference>
<keyword evidence="4 8" id="KW-0479">Metal-binding</keyword>
<dbReference type="PRINTS" id="PR00463">
    <property type="entry name" value="EP450I"/>
</dbReference>
<comment type="caution">
    <text evidence="11">The sequence shown here is derived from an EMBL/GenBank/DDBJ whole genome shotgun (WGS) entry which is preliminary data.</text>
</comment>
<dbReference type="GO" id="GO:0016705">
    <property type="term" value="F:oxidoreductase activity, acting on paired donors, with incorporation or reduction of molecular oxygen"/>
    <property type="evidence" value="ECO:0007669"/>
    <property type="project" value="InterPro"/>
</dbReference>
<dbReference type="InterPro" id="IPR002401">
    <property type="entry name" value="Cyt_P450_E_grp-I"/>
</dbReference>
<dbReference type="PANTHER" id="PTHR46300">
    <property type="entry name" value="P450, PUTATIVE (EUROFUNG)-RELATED-RELATED"/>
    <property type="match status" value="1"/>
</dbReference>
<comment type="similarity">
    <text evidence="2 9">Belongs to the cytochrome P450 family.</text>
</comment>
<keyword evidence="7 9" id="KW-0503">Monooxygenase</keyword>
<dbReference type="OMA" id="WLEHFKT"/>
<dbReference type="STRING" id="1173701.A0A066WT23"/>
<proteinExistence type="inferred from homology"/>
<dbReference type="InterPro" id="IPR017972">
    <property type="entry name" value="Cyt_P450_CS"/>
</dbReference>
<comment type="cofactor">
    <cofactor evidence="1 8">
        <name>heme</name>
        <dbReference type="ChEBI" id="CHEBI:30413"/>
    </cofactor>
</comment>
<evidence type="ECO:0000256" key="7">
    <source>
        <dbReference type="ARBA" id="ARBA00023033"/>
    </source>
</evidence>
<evidence type="ECO:0000256" key="10">
    <source>
        <dbReference type="SAM" id="Phobius"/>
    </source>
</evidence>
<evidence type="ECO:0000256" key="6">
    <source>
        <dbReference type="ARBA" id="ARBA00023004"/>
    </source>
</evidence>
<dbReference type="OrthoDB" id="2789670at2759"/>